<feature type="compositionally biased region" description="Polar residues" evidence="1">
    <location>
        <begin position="152"/>
        <end position="163"/>
    </location>
</feature>
<evidence type="ECO:0000313" key="5">
    <source>
        <dbReference type="Proteomes" id="UP000076925"/>
    </source>
</evidence>
<comment type="caution">
    <text evidence="4">The sequence shown here is derived from an EMBL/GenBank/DDBJ whole genome shotgun (WGS) entry which is preliminary data.</text>
</comment>
<dbReference type="GO" id="GO:0046677">
    <property type="term" value="P:response to antibiotic"/>
    <property type="evidence" value="ECO:0007669"/>
    <property type="project" value="InterPro"/>
</dbReference>
<organism evidence="4 5">
    <name type="scientific">Scytonema hofmannii PCC 7110</name>
    <dbReference type="NCBI Taxonomy" id="128403"/>
    <lineage>
        <taxon>Bacteria</taxon>
        <taxon>Bacillati</taxon>
        <taxon>Cyanobacteriota</taxon>
        <taxon>Cyanophyceae</taxon>
        <taxon>Nostocales</taxon>
        <taxon>Scytonemataceae</taxon>
        <taxon>Scytonema</taxon>
    </lineage>
</organism>
<feature type="compositionally biased region" description="Low complexity" evidence="1">
    <location>
        <begin position="164"/>
        <end position="178"/>
    </location>
</feature>
<dbReference type="InterPro" id="IPR000871">
    <property type="entry name" value="Beta-lactam_class-A"/>
</dbReference>
<dbReference type="STRING" id="128403.WA1_31480"/>
<keyword evidence="2" id="KW-0472">Membrane</keyword>
<dbReference type="GO" id="GO:0008800">
    <property type="term" value="F:beta-lactamase activity"/>
    <property type="evidence" value="ECO:0007669"/>
    <property type="project" value="InterPro"/>
</dbReference>
<dbReference type="Proteomes" id="UP000076925">
    <property type="component" value="Unassembled WGS sequence"/>
</dbReference>
<dbReference type="GO" id="GO:0030655">
    <property type="term" value="P:beta-lactam antibiotic catabolic process"/>
    <property type="evidence" value="ECO:0007669"/>
    <property type="project" value="InterPro"/>
</dbReference>
<dbReference type="InterPro" id="IPR012338">
    <property type="entry name" value="Beta-lactam/transpept-like"/>
</dbReference>
<dbReference type="OrthoDB" id="9775096at2"/>
<keyword evidence="2" id="KW-0812">Transmembrane</keyword>
<dbReference type="PANTHER" id="PTHR35333">
    <property type="entry name" value="BETA-LACTAMASE"/>
    <property type="match status" value="1"/>
</dbReference>
<dbReference type="EMBL" id="ANNX02000035">
    <property type="protein sequence ID" value="KYC39264.1"/>
    <property type="molecule type" value="Genomic_DNA"/>
</dbReference>
<feature type="domain" description="Beta-lactamase class A catalytic" evidence="3">
    <location>
        <begin position="207"/>
        <end position="417"/>
    </location>
</feature>
<gene>
    <name evidence="4" type="ORF">WA1_31480</name>
</gene>
<evidence type="ECO:0000256" key="2">
    <source>
        <dbReference type="SAM" id="Phobius"/>
    </source>
</evidence>
<dbReference type="Gene3D" id="3.40.710.10">
    <property type="entry name" value="DD-peptidase/beta-lactamase superfamily"/>
    <property type="match status" value="1"/>
</dbReference>
<feature type="compositionally biased region" description="Polar residues" evidence="1">
    <location>
        <begin position="31"/>
        <end position="45"/>
    </location>
</feature>
<reference evidence="4 5" key="1">
    <citation type="journal article" date="2013" name="Genome Biol. Evol.">
        <title>Genomes of Stigonematalean cyanobacteria (subsection V) and the evolution of oxygenic photosynthesis from prokaryotes to plastids.</title>
        <authorList>
            <person name="Dagan T."/>
            <person name="Roettger M."/>
            <person name="Stucken K."/>
            <person name="Landan G."/>
            <person name="Koch R."/>
            <person name="Major P."/>
            <person name="Gould S.B."/>
            <person name="Goremykin V.V."/>
            <person name="Rippka R."/>
            <person name="Tandeau de Marsac N."/>
            <person name="Gugger M."/>
            <person name="Lockhart P.J."/>
            <person name="Allen J.F."/>
            <person name="Brune I."/>
            <person name="Maus I."/>
            <person name="Puhler A."/>
            <person name="Martin W.F."/>
        </authorList>
    </citation>
    <scope>NUCLEOTIDE SEQUENCE [LARGE SCALE GENOMIC DNA]</scope>
    <source>
        <strain evidence="4 5">PCC 7110</strain>
    </source>
</reference>
<dbReference type="RefSeq" id="WP_017740342.1">
    <property type="nucleotide sequence ID" value="NZ_KQ976354.1"/>
</dbReference>
<feature type="transmembrane region" description="Helical" evidence="2">
    <location>
        <begin position="117"/>
        <end position="142"/>
    </location>
</feature>
<dbReference type="SUPFAM" id="SSF56601">
    <property type="entry name" value="beta-lactamase/transpeptidase-like"/>
    <property type="match status" value="1"/>
</dbReference>
<feature type="region of interest" description="Disordered" evidence="1">
    <location>
        <begin position="152"/>
        <end position="178"/>
    </location>
</feature>
<name>A0A139X3L3_9CYAN</name>
<keyword evidence="2" id="KW-1133">Transmembrane helix</keyword>
<dbReference type="Pfam" id="PF13354">
    <property type="entry name" value="Beta-lactamase2"/>
    <property type="match status" value="1"/>
</dbReference>
<dbReference type="AlphaFoldDB" id="A0A139X3L3"/>
<evidence type="ECO:0000256" key="1">
    <source>
        <dbReference type="SAM" id="MobiDB-lite"/>
    </source>
</evidence>
<protein>
    <submittedName>
        <fullName evidence="4">Serine hydrolase</fullName>
    </submittedName>
</protein>
<dbReference type="InterPro" id="IPR045155">
    <property type="entry name" value="Beta-lactam_cat"/>
</dbReference>
<dbReference type="PANTHER" id="PTHR35333:SF4">
    <property type="entry name" value="SLR0121 PROTEIN"/>
    <property type="match status" value="1"/>
</dbReference>
<proteinExistence type="predicted"/>
<keyword evidence="5" id="KW-1185">Reference proteome</keyword>
<evidence type="ECO:0000259" key="3">
    <source>
        <dbReference type="Pfam" id="PF13354"/>
    </source>
</evidence>
<accession>A0A139X3L3</accession>
<keyword evidence="4" id="KW-0378">Hydrolase</keyword>
<sequence length="537" mass="57669">MNTRTRIKVISQRRPDLRKVQKLPQNKMEVHNQQRPPQKKPTSTRVKVIPPLKPATVPRRQPRGVTPPINHSATFKGRIPPYNPNTVQLKTAHLQKHPVMKQSYSSRKTRLKPMARTILYALRLLIVGVGIGAIVGTVLSVLDPATRLATPGSVSSDTTVAQKAQSQPTLTPTPTPTATSLSLSQELIPLKSAVQSLAASNPNLTPGVFLIDLDNGGYVDLNGAASFAAASTIKIPILVAFFQDVDAQKIRLDESLTLESGMVAGGSGNMQYKPVGTQFTALEVATKMMTVSDNTATNMLIARLGGIDALNQRFQSWGLTTTAIRNILPDLGGTNTTSPKELSTLMAMVGKGNLVSMRSRDRILDIMRRTVRNHLLPAGLGPGATIAHKTGNIGTILGDAGLVDVPTGKRYVVSVMVQRPRNDPGAEKLITSISRVAYEQLSQTFPVPNNTGSSIPNTGYQQPPVVSPLPAISPPPAINQPLPNGISNTLPLTGYQPPVMNPPLPNGMSNTLPPTGYQAPAIAPQVAPQYYYNPYQR</sequence>
<evidence type="ECO:0000313" key="4">
    <source>
        <dbReference type="EMBL" id="KYC39264.1"/>
    </source>
</evidence>
<feature type="region of interest" description="Disordered" evidence="1">
    <location>
        <begin position="21"/>
        <end position="45"/>
    </location>
</feature>